<name>N0DXU6_9MICO</name>
<dbReference type="HOGENOM" id="CLU_2169852_0_0_11"/>
<dbReference type="STRING" id="1193181.BN10_130037"/>
<gene>
    <name evidence="1" type="ORF">BN10_130037</name>
</gene>
<evidence type="ECO:0000313" key="1">
    <source>
        <dbReference type="EMBL" id="CCH69023.1"/>
    </source>
</evidence>
<sequence>MARETVQVPADEGVPFAGVEIADKPVIRGSVHARISGGDRLIGVDMLWRNSPFVLCHNVFAVFTLSLDGEAIEFAVLANAQVDGCPQGGVGNLTHHVILSRNVVEFRFNV</sequence>
<dbReference type="Proteomes" id="UP000013167">
    <property type="component" value="Unassembled WGS sequence"/>
</dbReference>
<keyword evidence="2" id="KW-1185">Reference proteome</keyword>
<reference evidence="1 2" key="1">
    <citation type="journal article" date="2013" name="ISME J.">
        <title>A metabolic model for members of the genus Tetrasphaera involved in enhanced biological phosphorus removal.</title>
        <authorList>
            <person name="Kristiansen R."/>
            <person name="Nguyen H.T.T."/>
            <person name="Saunders A.M."/>
            <person name="Nielsen J.L."/>
            <person name="Wimmer R."/>
            <person name="Le V.Q."/>
            <person name="McIlroy S.J."/>
            <person name="Petrovski S."/>
            <person name="Seviour R.J."/>
            <person name="Calteau A."/>
            <person name="Nielsen K.L."/>
            <person name="Nielsen P.H."/>
        </authorList>
    </citation>
    <scope>NUCLEOTIDE SEQUENCE [LARGE SCALE GENOMIC DNA]</scope>
    <source>
        <strain evidence="1 2">Lp2</strain>
    </source>
</reference>
<dbReference type="AlphaFoldDB" id="N0DXU6"/>
<protein>
    <submittedName>
        <fullName evidence="1">Uncharacterized protein</fullName>
    </submittedName>
</protein>
<dbReference type="EMBL" id="CAIZ01000035">
    <property type="protein sequence ID" value="CCH69023.1"/>
    <property type="molecule type" value="Genomic_DNA"/>
</dbReference>
<evidence type="ECO:0000313" key="2">
    <source>
        <dbReference type="Proteomes" id="UP000013167"/>
    </source>
</evidence>
<comment type="caution">
    <text evidence="1">The sequence shown here is derived from an EMBL/GenBank/DDBJ whole genome shotgun (WGS) entry which is preliminary data.</text>
</comment>
<proteinExistence type="predicted"/>
<accession>N0DXU6</accession>
<organism evidence="1 2">
    <name type="scientific">Phycicoccus elongatus Lp2</name>
    <dbReference type="NCBI Taxonomy" id="1193181"/>
    <lineage>
        <taxon>Bacteria</taxon>
        <taxon>Bacillati</taxon>
        <taxon>Actinomycetota</taxon>
        <taxon>Actinomycetes</taxon>
        <taxon>Micrococcales</taxon>
        <taxon>Intrasporangiaceae</taxon>
        <taxon>Phycicoccus</taxon>
    </lineage>
</organism>